<dbReference type="PROSITE" id="PS50088">
    <property type="entry name" value="ANK_REPEAT"/>
    <property type="match status" value="1"/>
</dbReference>
<keyword evidence="1" id="KW-0677">Repeat</keyword>
<organism evidence="5 6">
    <name type="scientific">Ectocarpus siliculosus</name>
    <name type="common">Brown alga</name>
    <name type="synonym">Conferva siliculosa</name>
    <dbReference type="NCBI Taxonomy" id="2880"/>
    <lineage>
        <taxon>Eukaryota</taxon>
        <taxon>Sar</taxon>
        <taxon>Stramenopiles</taxon>
        <taxon>Ochrophyta</taxon>
        <taxon>PX clade</taxon>
        <taxon>Phaeophyceae</taxon>
        <taxon>Ectocarpales</taxon>
        <taxon>Ectocarpaceae</taxon>
        <taxon>Ectocarpus</taxon>
    </lineage>
</organism>
<protein>
    <submittedName>
        <fullName evidence="5">Uncharacterized protein</fullName>
    </submittedName>
</protein>
<dbReference type="EMBL" id="FN649751">
    <property type="protein sequence ID" value="CBJ31864.1"/>
    <property type="molecule type" value="Genomic_DNA"/>
</dbReference>
<evidence type="ECO:0000256" key="2">
    <source>
        <dbReference type="ARBA" id="ARBA00023043"/>
    </source>
</evidence>
<reference evidence="5 6" key="1">
    <citation type="journal article" date="2010" name="Nature">
        <title>The Ectocarpus genome and the independent evolution of multicellularity in brown algae.</title>
        <authorList>
            <person name="Cock J.M."/>
            <person name="Sterck L."/>
            <person name="Rouze P."/>
            <person name="Scornet D."/>
            <person name="Allen A.E."/>
            <person name="Amoutzias G."/>
            <person name="Anthouard V."/>
            <person name="Artiguenave F."/>
            <person name="Aury J.M."/>
            <person name="Badger J.H."/>
            <person name="Beszteri B."/>
            <person name="Billiau K."/>
            <person name="Bonnet E."/>
            <person name="Bothwell J.H."/>
            <person name="Bowler C."/>
            <person name="Boyen C."/>
            <person name="Brownlee C."/>
            <person name="Carrano C.J."/>
            <person name="Charrier B."/>
            <person name="Cho G.Y."/>
            <person name="Coelho S.M."/>
            <person name="Collen J."/>
            <person name="Corre E."/>
            <person name="Da Silva C."/>
            <person name="Delage L."/>
            <person name="Delaroque N."/>
            <person name="Dittami S.M."/>
            <person name="Doulbeau S."/>
            <person name="Elias M."/>
            <person name="Farnham G."/>
            <person name="Gachon C.M."/>
            <person name="Gschloessl B."/>
            <person name="Heesch S."/>
            <person name="Jabbari K."/>
            <person name="Jubin C."/>
            <person name="Kawai H."/>
            <person name="Kimura K."/>
            <person name="Kloareg B."/>
            <person name="Kupper F.C."/>
            <person name="Lang D."/>
            <person name="Le Bail A."/>
            <person name="Leblanc C."/>
            <person name="Lerouge P."/>
            <person name="Lohr M."/>
            <person name="Lopez P.J."/>
            <person name="Martens C."/>
            <person name="Maumus F."/>
            <person name="Michel G."/>
            <person name="Miranda-Saavedra D."/>
            <person name="Morales J."/>
            <person name="Moreau H."/>
            <person name="Motomura T."/>
            <person name="Nagasato C."/>
            <person name="Napoli C.A."/>
            <person name="Nelson D.R."/>
            <person name="Nyvall-Collen P."/>
            <person name="Peters A.F."/>
            <person name="Pommier C."/>
            <person name="Potin P."/>
            <person name="Poulain J."/>
            <person name="Quesneville H."/>
            <person name="Read B."/>
            <person name="Rensing S.A."/>
            <person name="Ritter A."/>
            <person name="Rousvoal S."/>
            <person name="Samanta M."/>
            <person name="Samson G."/>
            <person name="Schroeder D.C."/>
            <person name="Segurens B."/>
            <person name="Strittmatter M."/>
            <person name="Tonon T."/>
            <person name="Tregear J.W."/>
            <person name="Valentin K."/>
            <person name="von Dassow P."/>
            <person name="Yamagishi T."/>
            <person name="Van de Peer Y."/>
            <person name="Wincker P."/>
        </authorList>
    </citation>
    <scope>NUCLEOTIDE SEQUENCE [LARGE SCALE GENOMIC DNA]</scope>
    <source>
        <strain evidence="6">Ec32 / CCAP1310/4</strain>
    </source>
</reference>
<dbReference type="Pfam" id="PF12796">
    <property type="entry name" value="Ank_2"/>
    <property type="match status" value="1"/>
</dbReference>
<evidence type="ECO:0000313" key="5">
    <source>
        <dbReference type="EMBL" id="CBJ31864.1"/>
    </source>
</evidence>
<name>D7FV58_ECTSI</name>
<evidence type="ECO:0000313" key="6">
    <source>
        <dbReference type="Proteomes" id="UP000002630"/>
    </source>
</evidence>
<dbReference type="PANTHER" id="PTHR24189">
    <property type="entry name" value="MYOTROPHIN"/>
    <property type="match status" value="1"/>
</dbReference>
<evidence type="ECO:0000256" key="4">
    <source>
        <dbReference type="SAM" id="MobiDB-lite"/>
    </source>
</evidence>
<dbReference type="Proteomes" id="UP000002630">
    <property type="component" value="Linkage Group LG26"/>
</dbReference>
<dbReference type="SMART" id="SM00248">
    <property type="entry name" value="ANK"/>
    <property type="match status" value="2"/>
</dbReference>
<dbReference type="Gene3D" id="1.25.40.20">
    <property type="entry name" value="Ankyrin repeat-containing domain"/>
    <property type="match status" value="1"/>
</dbReference>
<dbReference type="AlphaFoldDB" id="D7FV58"/>
<dbReference type="SUPFAM" id="SSF48403">
    <property type="entry name" value="Ankyrin repeat"/>
    <property type="match status" value="1"/>
</dbReference>
<accession>D7FV58</accession>
<evidence type="ECO:0000256" key="3">
    <source>
        <dbReference type="PROSITE-ProRule" id="PRU00023"/>
    </source>
</evidence>
<evidence type="ECO:0000256" key="1">
    <source>
        <dbReference type="ARBA" id="ARBA00022737"/>
    </source>
</evidence>
<dbReference type="InParanoid" id="D7FV58"/>
<dbReference type="InterPro" id="IPR002110">
    <property type="entry name" value="Ankyrin_rpt"/>
</dbReference>
<dbReference type="OrthoDB" id="5406014at2759"/>
<keyword evidence="6" id="KW-1185">Reference proteome</keyword>
<keyword evidence="2 3" id="KW-0040">ANK repeat</keyword>
<dbReference type="STRING" id="2880.D7FV58"/>
<feature type="region of interest" description="Disordered" evidence="4">
    <location>
        <begin position="1"/>
        <end position="81"/>
    </location>
</feature>
<gene>
    <name evidence="5" type="ORF">Esi_0289_0014</name>
</gene>
<proteinExistence type="predicted"/>
<dbReference type="PANTHER" id="PTHR24189:SF50">
    <property type="entry name" value="ANKYRIN REPEAT AND SOCS BOX PROTEIN 2"/>
    <property type="match status" value="1"/>
</dbReference>
<dbReference type="InterPro" id="IPR050745">
    <property type="entry name" value="Multifunctional_regulatory"/>
</dbReference>
<dbReference type="InterPro" id="IPR036770">
    <property type="entry name" value="Ankyrin_rpt-contain_sf"/>
</dbReference>
<dbReference type="EMBL" id="FN648474">
    <property type="protein sequence ID" value="CBJ31864.1"/>
    <property type="molecule type" value="Genomic_DNA"/>
</dbReference>
<feature type="repeat" description="ANK" evidence="3">
    <location>
        <begin position="225"/>
        <end position="257"/>
    </location>
</feature>
<feature type="compositionally biased region" description="Gly residues" evidence="4">
    <location>
        <begin position="50"/>
        <end position="64"/>
    </location>
</feature>
<dbReference type="PROSITE" id="PS50297">
    <property type="entry name" value="ANK_REP_REGION"/>
    <property type="match status" value="1"/>
</dbReference>
<sequence>MSLNQQGEPEVADRKTGNRAHRRSESEASGAFGGGPRPFTSTSYDSPRWRGGGANKQRGSGGRYGWRANDGNNVSPADDENPRLVSLADLIRKEDKVPATLLYEHPGDTDAPMDARDIEAGGLTHQAMNGGAVGMQEALQAAEHGNSVRLSKFLQDGGNPDTLSRLHHLRWSLLHLAAGCSSMGGRLAFASHRRRPEPDCNDGYVTCVSELLAAGADPNITSSSLGYTPLMSAALTGSKECCWLLLRAGARLDMRADDGRTAFDFAQKARHLGGGSSGGTHDSVLDVLREPPKKIPRSPTLVIAALAERSSLEPEEEVPPVEVRWRVPSQASLAPTLCGDVERFYLKTWCRGKGKEVIRTKTSTVDVPRRDFCRNQ</sequence>